<evidence type="ECO:0000313" key="1">
    <source>
        <dbReference type="EMBL" id="MEQ2208366.1"/>
    </source>
</evidence>
<organism evidence="1 2">
    <name type="scientific">Xenoophorus captivus</name>
    <dbReference type="NCBI Taxonomy" id="1517983"/>
    <lineage>
        <taxon>Eukaryota</taxon>
        <taxon>Metazoa</taxon>
        <taxon>Chordata</taxon>
        <taxon>Craniata</taxon>
        <taxon>Vertebrata</taxon>
        <taxon>Euteleostomi</taxon>
        <taxon>Actinopterygii</taxon>
        <taxon>Neopterygii</taxon>
        <taxon>Teleostei</taxon>
        <taxon>Neoteleostei</taxon>
        <taxon>Acanthomorphata</taxon>
        <taxon>Ovalentaria</taxon>
        <taxon>Atherinomorphae</taxon>
        <taxon>Cyprinodontiformes</taxon>
        <taxon>Goodeidae</taxon>
        <taxon>Xenoophorus</taxon>
    </lineage>
</organism>
<proteinExistence type="predicted"/>
<protein>
    <submittedName>
        <fullName evidence="1">Uncharacterized protein</fullName>
    </submittedName>
</protein>
<evidence type="ECO:0000313" key="2">
    <source>
        <dbReference type="Proteomes" id="UP001434883"/>
    </source>
</evidence>
<keyword evidence="2" id="KW-1185">Reference proteome</keyword>
<comment type="caution">
    <text evidence="1">The sequence shown here is derived from an EMBL/GenBank/DDBJ whole genome shotgun (WGS) entry which is preliminary data.</text>
</comment>
<accession>A0ABV0RJL1</accession>
<gene>
    <name evidence="1" type="ORF">XENOCAPTIV_026712</name>
</gene>
<reference evidence="1 2" key="1">
    <citation type="submission" date="2021-06" db="EMBL/GenBank/DDBJ databases">
        <authorList>
            <person name="Palmer J.M."/>
        </authorList>
    </citation>
    <scope>NUCLEOTIDE SEQUENCE [LARGE SCALE GENOMIC DNA]</scope>
    <source>
        <strain evidence="1 2">XC_2019</strain>
        <tissue evidence="1">Muscle</tissue>
    </source>
</reference>
<sequence length="103" mass="11225">MTNIGLHAKAMCQGKTLHATLIQPSGQHHAVGLFSPAETGNLFRADGKMNGAKYRAILEEKLLEAGRGLRLGCGFSRTTTLNIQPELQCFLFFSVFQKPHTPG</sequence>
<dbReference type="Proteomes" id="UP001434883">
    <property type="component" value="Unassembled WGS sequence"/>
</dbReference>
<name>A0ABV0RJL1_9TELE</name>
<dbReference type="EMBL" id="JAHRIN010050480">
    <property type="protein sequence ID" value="MEQ2208366.1"/>
    <property type="molecule type" value="Genomic_DNA"/>
</dbReference>